<evidence type="ECO:0000256" key="1">
    <source>
        <dbReference type="SAM" id="SignalP"/>
    </source>
</evidence>
<evidence type="ECO:0000313" key="3">
    <source>
        <dbReference type="Proteomes" id="UP000548082"/>
    </source>
</evidence>
<protein>
    <recommendedName>
        <fullName evidence="4">Fibronectin type-III domain-containing protein</fullName>
    </recommendedName>
</protein>
<proteinExistence type="predicted"/>
<dbReference type="RefSeq" id="WP_185545605.1">
    <property type="nucleotide sequence ID" value="NZ_JAARVD010000010.1"/>
</dbReference>
<name>A0A842B7L1_9LIST</name>
<feature type="chain" id="PRO_5032646742" description="Fibronectin type-III domain-containing protein" evidence="1">
    <location>
        <begin position="26"/>
        <end position="128"/>
    </location>
</feature>
<dbReference type="Proteomes" id="UP000548082">
    <property type="component" value="Unassembled WGS sequence"/>
</dbReference>
<evidence type="ECO:0008006" key="4">
    <source>
        <dbReference type="Google" id="ProtNLM"/>
    </source>
</evidence>
<feature type="signal peptide" evidence="1">
    <location>
        <begin position="1"/>
        <end position="25"/>
    </location>
</feature>
<keyword evidence="1" id="KW-0732">Signal</keyword>
<accession>A0A842B7L1</accession>
<organism evidence="2 3">
    <name type="scientific">Listeria booriae</name>
    <dbReference type="NCBI Taxonomy" id="1552123"/>
    <lineage>
        <taxon>Bacteria</taxon>
        <taxon>Bacillati</taxon>
        <taxon>Bacillota</taxon>
        <taxon>Bacilli</taxon>
        <taxon>Bacillales</taxon>
        <taxon>Listeriaceae</taxon>
        <taxon>Listeria</taxon>
    </lineage>
</organism>
<sequence>MKKGKVIGISLIVFMMFVPSLTVFAASKSFSFDMKHQLSIGSYKSTKTSVTGKVSMSNWGGDNYFTIHVYRKDLLSTKLMGKMTFSKSSAGSPYYSTLKGLTKGTTYRYEIWKNQNGKRIVGTGNLDY</sequence>
<dbReference type="EMBL" id="JAARVD010000010">
    <property type="protein sequence ID" value="MBC1798309.1"/>
    <property type="molecule type" value="Genomic_DNA"/>
</dbReference>
<reference evidence="2 3" key="1">
    <citation type="submission" date="2020-03" db="EMBL/GenBank/DDBJ databases">
        <title>Soil Listeria distribution.</title>
        <authorList>
            <person name="Liao J."/>
            <person name="Wiedmann M."/>
        </authorList>
    </citation>
    <scope>NUCLEOTIDE SEQUENCE [LARGE SCALE GENOMIC DNA]</scope>
    <source>
        <strain evidence="2 3">FSL L7-0990</strain>
    </source>
</reference>
<dbReference type="AlphaFoldDB" id="A0A842B7L1"/>
<comment type="caution">
    <text evidence="2">The sequence shown here is derived from an EMBL/GenBank/DDBJ whole genome shotgun (WGS) entry which is preliminary data.</text>
</comment>
<evidence type="ECO:0000313" key="2">
    <source>
        <dbReference type="EMBL" id="MBC1798309.1"/>
    </source>
</evidence>
<gene>
    <name evidence="2" type="ORF">HCA55_16345</name>
</gene>